<evidence type="ECO:0000259" key="4">
    <source>
        <dbReference type="Pfam" id="PF00891"/>
    </source>
</evidence>
<dbReference type="InterPro" id="IPR016461">
    <property type="entry name" value="COMT-like"/>
</dbReference>
<sequence>MTEDKTPEASVDLFALSDLCTPWCIHVVATLRIANHLESGTTTIAELAQKAGCDADSLQRVLRHLVSRGIFQEPTPGRFELNAAAQGLLNPTLQIGLDLTGFGGRMAYAWGSLLSAVRTGAPAYHEIFGRPFWDDLDAHPDIAASFDSLIGPMGHGTPPPEVLIKGDWDEVKTVVDVGGGTGALLASILCARPHLQGILVDLPTTVARADHILRAVGVGERVKKIGQSFFDPLPAGGDLYLLKSVLSDWPDREARQILSRCAEAAQPANGRVVILNGVTADEKAAPELLMMVLVGGKERTLVEFKELAAEAGLAVQSTGWLPSGRFTVECRPL</sequence>
<dbReference type="CDD" id="cd02440">
    <property type="entry name" value="AdoMet_MTases"/>
    <property type="match status" value="1"/>
</dbReference>
<accession>A0ABQ6G7Z6</accession>
<dbReference type="InterPro" id="IPR029063">
    <property type="entry name" value="SAM-dependent_MTases_sf"/>
</dbReference>
<dbReference type="SUPFAM" id="SSF46785">
    <property type="entry name" value="Winged helix' DNA-binding domain"/>
    <property type="match status" value="1"/>
</dbReference>
<protein>
    <recommendedName>
        <fullName evidence="8">Hydroxyneurosporene-O-methyltransferase</fullName>
    </recommendedName>
</protein>
<evidence type="ECO:0000256" key="3">
    <source>
        <dbReference type="ARBA" id="ARBA00022691"/>
    </source>
</evidence>
<evidence type="ECO:0000313" key="6">
    <source>
        <dbReference type="EMBL" id="GLV60937.1"/>
    </source>
</evidence>
<keyword evidence="2" id="KW-0808">Transferase</keyword>
<organism evidence="6 7">
    <name type="scientific">Dictyobacter halimunensis</name>
    <dbReference type="NCBI Taxonomy" id="3026934"/>
    <lineage>
        <taxon>Bacteria</taxon>
        <taxon>Bacillati</taxon>
        <taxon>Chloroflexota</taxon>
        <taxon>Ktedonobacteria</taxon>
        <taxon>Ktedonobacterales</taxon>
        <taxon>Dictyobacteraceae</taxon>
        <taxon>Dictyobacter</taxon>
    </lineage>
</organism>
<dbReference type="Gene3D" id="3.40.50.150">
    <property type="entry name" value="Vaccinia Virus protein VP39"/>
    <property type="match status" value="1"/>
</dbReference>
<dbReference type="Gene3D" id="1.10.287.1350">
    <property type="match status" value="1"/>
</dbReference>
<dbReference type="Pfam" id="PF08100">
    <property type="entry name" value="Dimerisation"/>
    <property type="match status" value="1"/>
</dbReference>
<dbReference type="Gene3D" id="1.10.10.10">
    <property type="entry name" value="Winged helix-like DNA-binding domain superfamily/Winged helix DNA-binding domain"/>
    <property type="match status" value="1"/>
</dbReference>
<dbReference type="PANTHER" id="PTHR43712:SF2">
    <property type="entry name" value="O-METHYLTRANSFERASE CICE"/>
    <property type="match status" value="1"/>
</dbReference>
<feature type="domain" description="O-methyltransferase C-terminal" evidence="4">
    <location>
        <begin position="110"/>
        <end position="313"/>
    </location>
</feature>
<proteinExistence type="predicted"/>
<evidence type="ECO:0008006" key="8">
    <source>
        <dbReference type="Google" id="ProtNLM"/>
    </source>
</evidence>
<dbReference type="PANTHER" id="PTHR43712">
    <property type="entry name" value="PUTATIVE (AFU_ORTHOLOGUE AFUA_4G14580)-RELATED"/>
    <property type="match status" value="1"/>
</dbReference>
<evidence type="ECO:0000313" key="7">
    <source>
        <dbReference type="Proteomes" id="UP001344906"/>
    </source>
</evidence>
<dbReference type="InterPro" id="IPR001077">
    <property type="entry name" value="COMT_C"/>
</dbReference>
<dbReference type="RefSeq" id="WP_338258171.1">
    <property type="nucleotide sequence ID" value="NZ_BSRI01000002.1"/>
</dbReference>
<evidence type="ECO:0000256" key="1">
    <source>
        <dbReference type="ARBA" id="ARBA00022603"/>
    </source>
</evidence>
<keyword evidence="3" id="KW-0949">S-adenosyl-L-methionine</keyword>
<keyword evidence="7" id="KW-1185">Reference proteome</keyword>
<dbReference type="EMBL" id="BSRI01000002">
    <property type="protein sequence ID" value="GLV60937.1"/>
    <property type="molecule type" value="Genomic_DNA"/>
</dbReference>
<feature type="domain" description="O-methyltransferase dimerisation" evidence="5">
    <location>
        <begin position="21"/>
        <end position="89"/>
    </location>
</feature>
<reference evidence="6 7" key="1">
    <citation type="submission" date="2023-02" db="EMBL/GenBank/DDBJ databases">
        <title>Dictyobacter halimunensis sp. nov., a new member of the class Ktedonobacteria from forest soil in a geothermal area.</title>
        <authorList>
            <person name="Rachmania M.K."/>
            <person name="Ningsih F."/>
            <person name="Sakai Y."/>
            <person name="Yabe S."/>
            <person name="Yokota A."/>
            <person name="Sjamsuridzal W."/>
        </authorList>
    </citation>
    <scope>NUCLEOTIDE SEQUENCE [LARGE SCALE GENOMIC DNA]</scope>
    <source>
        <strain evidence="6 7">S3.2.2.5</strain>
    </source>
</reference>
<evidence type="ECO:0000256" key="2">
    <source>
        <dbReference type="ARBA" id="ARBA00022679"/>
    </source>
</evidence>
<keyword evidence="1" id="KW-0489">Methyltransferase</keyword>
<comment type="caution">
    <text evidence="6">The sequence shown here is derived from an EMBL/GenBank/DDBJ whole genome shotgun (WGS) entry which is preliminary data.</text>
</comment>
<dbReference type="Proteomes" id="UP001344906">
    <property type="component" value="Unassembled WGS sequence"/>
</dbReference>
<gene>
    <name evidence="6" type="ORF">KDH_77550</name>
</gene>
<dbReference type="InterPro" id="IPR012967">
    <property type="entry name" value="COMT_dimerisation"/>
</dbReference>
<dbReference type="InterPro" id="IPR036390">
    <property type="entry name" value="WH_DNA-bd_sf"/>
</dbReference>
<evidence type="ECO:0000259" key="5">
    <source>
        <dbReference type="Pfam" id="PF08100"/>
    </source>
</evidence>
<dbReference type="InterPro" id="IPR036388">
    <property type="entry name" value="WH-like_DNA-bd_sf"/>
</dbReference>
<dbReference type="Pfam" id="PF00891">
    <property type="entry name" value="Methyltransf_2"/>
    <property type="match status" value="1"/>
</dbReference>
<name>A0ABQ6G7Z6_9CHLR</name>
<dbReference type="SUPFAM" id="SSF53335">
    <property type="entry name" value="S-adenosyl-L-methionine-dependent methyltransferases"/>
    <property type="match status" value="1"/>
</dbReference>
<dbReference type="PROSITE" id="PS51683">
    <property type="entry name" value="SAM_OMT_II"/>
    <property type="match status" value="1"/>
</dbReference>
<dbReference type="PIRSF" id="PIRSF005739">
    <property type="entry name" value="O-mtase"/>
    <property type="match status" value="1"/>
</dbReference>